<protein>
    <recommendedName>
        <fullName evidence="4">Viral A-type inclusion protein</fullName>
    </recommendedName>
</protein>
<dbReference type="Proteomes" id="UP000615593">
    <property type="component" value="Unassembled WGS sequence"/>
</dbReference>
<name>A0ABQ3BJ43_9FLAO</name>
<gene>
    <name evidence="2" type="ORF">GCM10008088_05290</name>
</gene>
<dbReference type="PROSITE" id="PS51257">
    <property type="entry name" value="PROKAR_LIPOPROTEIN"/>
    <property type="match status" value="1"/>
</dbReference>
<evidence type="ECO:0000313" key="2">
    <source>
        <dbReference type="EMBL" id="GGZ46780.1"/>
    </source>
</evidence>
<proteinExistence type="predicted"/>
<evidence type="ECO:0000256" key="1">
    <source>
        <dbReference type="SAM" id="MobiDB-lite"/>
    </source>
</evidence>
<comment type="caution">
    <text evidence="2">The sequence shown here is derived from an EMBL/GenBank/DDBJ whole genome shotgun (WGS) entry which is preliminary data.</text>
</comment>
<feature type="region of interest" description="Disordered" evidence="1">
    <location>
        <begin position="107"/>
        <end position="143"/>
    </location>
</feature>
<dbReference type="GeneID" id="94368180"/>
<evidence type="ECO:0008006" key="4">
    <source>
        <dbReference type="Google" id="ProtNLM"/>
    </source>
</evidence>
<accession>A0ABQ3BJ43</accession>
<keyword evidence="3" id="KW-1185">Reference proteome</keyword>
<sequence length="143" mass="16572">MKKTFLLIFSGMLLASCGETPKPSKEKIHYDESIDEILAVHDEVMPKMGELSSLIEKTEAKIDTTDAGKKFKVVNEELKGAHDFMMTWMRDFGEKFPNALKDTTYTSEEYEKREPLLEEEKEEVREMKDRVTESMKNAKDLLK</sequence>
<dbReference type="EMBL" id="BMWY01000001">
    <property type="protein sequence ID" value="GGZ46780.1"/>
    <property type="molecule type" value="Genomic_DNA"/>
</dbReference>
<evidence type="ECO:0000313" key="3">
    <source>
        <dbReference type="Proteomes" id="UP000615593"/>
    </source>
</evidence>
<dbReference type="RefSeq" id="WP_027886135.1">
    <property type="nucleotide sequence ID" value="NZ_BMWY01000001.1"/>
</dbReference>
<reference evidence="3" key="1">
    <citation type="journal article" date="2019" name="Int. J. Syst. Evol. Microbiol.">
        <title>The Global Catalogue of Microorganisms (GCM) 10K type strain sequencing project: providing services to taxonomists for standard genome sequencing and annotation.</title>
        <authorList>
            <consortium name="The Broad Institute Genomics Platform"/>
            <consortium name="The Broad Institute Genome Sequencing Center for Infectious Disease"/>
            <person name="Wu L."/>
            <person name="Ma J."/>
        </authorList>
    </citation>
    <scope>NUCLEOTIDE SEQUENCE [LARGE SCALE GENOMIC DNA]</scope>
    <source>
        <strain evidence="3">KCTC 12708</strain>
    </source>
</reference>
<feature type="compositionally biased region" description="Basic and acidic residues" evidence="1">
    <location>
        <begin position="109"/>
        <end position="143"/>
    </location>
</feature>
<organism evidence="2 3">
    <name type="scientific">Mesonia mobilis</name>
    <dbReference type="NCBI Taxonomy" id="369791"/>
    <lineage>
        <taxon>Bacteria</taxon>
        <taxon>Pseudomonadati</taxon>
        <taxon>Bacteroidota</taxon>
        <taxon>Flavobacteriia</taxon>
        <taxon>Flavobacteriales</taxon>
        <taxon>Flavobacteriaceae</taxon>
        <taxon>Mesonia</taxon>
    </lineage>
</organism>